<protein>
    <submittedName>
        <fullName evidence="1">Uncharacterized protein</fullName>
    </submittedName>
</protein>
<sequence>MCFKTNKSFWSWAIPLTCRKEGILDDDIKILEF</sequence>
<evidence type="ECO:0000313" key="2">
    <source>
        <dbReference type="Proteomes" id="UP000280834"/>
    </source>
</evidence>
<keyword evidence="2" id="KW-1185">Reference proteome</keyword>
<accession>A0A3P7SL70</accession>
<name>A0A3P7SL70_9BILA</name>
<proteinExistence type="predicted"/>
<organism evidence="1 2">
    <name type="scientific">Brugia timori</name>
    <dbReference type="NCBI Taxonomy" id="42155"/>
    <lineage>
        <taxon>Eukaryota</taxon>
        <taxon>Metazoa</taxon>
        <taxon>Ecdysozoa</taxon>
        <taxon>Nematoda</taxon>
        <taxon>Chromadorea</taxon>
        <taxon>Rhabditida</taxon>
        <taxon>Spirurina</taxon>
        <taxon>Spiruromorpha</taxon>
        <taxon>Filarioidea</taxon>
        <taxon>Onchocercidae</taxon>
        <taxon>Brugia</taxon>
    </lineage>
</organism>
<dbReference type="AlphaFoldDB" id="A0A3P7SL70"/>
<gene>
    <name evidence="1" type="ORF">BTMF_LOCUS1325</name>
</gene>
<evidence type="ECO:0000313" key="1">
    <source>
        <dbReference type="EMBL" id="VDO09970.1"/>
    </source>
</evidence>
<dbReference type="Proteomes" id="UP000280834">
    <property type="component" value="Unassembled WGS sequence"/>
</dbReference>
<reference evidence="1 2" key="1">
    <citation type="submission" date="2018-11" db="EMBL/GenBank/DDBJ databases">
        <authorList>
            <consortium name="Pathogen Informatics"/>
        </authorList>
    </citation>
    <scope>NUCLEOTIDE SEQUENCE [LARGE SCALE GENOMIC DNA]</scope>
</reference>
<dbReference type="EMBL" id="UZAG01000944">
    <property type="protein sequence ID" value="VDO09970.1"/>
    <property type="molecule type" value="Genomic_DNA"/>
</dbReference>